<dbReference type="RefSeq" id="XP_056491835.1">
    <property type="nucleotide sequence ID" value="XM_056629101.1"/>
</dbReference>
<reference evidence="1" key="1">
    <citation type="submission" date="2022-12" db="EMBL/GenBank/DDBJ databases">
        <authorList>
            <person name="Petersen C."/>
        </authorList>
    </citation>
    <scope>NUCLEOTIDE SEQUENCE</scope>
    <source>
        <strain evidence="1">IBT 29677</strain>
    </source>
</reference>
<dbReference type="AlphaFoldDB" id="A0A9X0BCG1"/>
<reference evidence="1" key="2">
    <citation type="journal article" date="2023" name="IMA Fungus">
        <title>Comparative genomic study of the Penicillium genus elucidates a diverse pangenome and 15 lateral gene transfer events.</title>
        <authorList>
            <person name="Petersen C."/>
            <person name="Sorensen T."/>
            <person name="Nielsen M.R."/>
            <person name="Sondergaard T.E."/>
            <person name="Sorensen J.L."/>
            <person name="Fitzpatrick D.A."/>
            <person name="Frisvad J.C."/>
            <person name="Nielsen K.L."/>
        </authorList>
    </citation>
    <scope>NUCLEOTIDE SEQUENCE</scope>
    <source>
        <strain evidence="1">IBT 29677</strain>
    </source>
</reference>
<sequence length="521" mass="57530">MPAPPGPDLPARTALVPQALPLRAPGPLQGAHSIETLAGIGPPESRSVLNAAPGLVASGAIAPPHGFQPGTPGPLLGEPSILQALNPKSPVLIAIDEALTRPGLLGEFQLESTSQQPEAGPLIGSPILGVLVPGGDETSGLFVTPNREEMFAPPGSKLFGTIQPPPNYQPTSGPIEGGQIMETFSMNLETTSNPKSVNLDVLDALMLQQRPQHKWGHLSPFWSEALMPLKLEDAQGLIDSWAEEQERRLERFVTHTTRIRNHIVNHPDTYDTMMALGLQNERYEIVAGWRSWLTDAKKWYVIEWHKLKWTPDEIQENTEDGDCRRIVSEEQLSQRARLQRREAKLIGGSDWIEHLHDNLPSGDAWRLLCEWNENGFDFSSPLTVYNIPMDIVRASDSALLCTNYLGQMLSDSTDPLQLSPNDMWLNTAYLSIEKLQECLHAQGHFQPGQTLWWSPGILASNDLFFIDGQTRLDDSNAFVRAVSNSLSGPWESFAGSRPKVGRHGPFDESTSPRVTIIVRDY</sequence>
<evidence type="ECO:0000313" key="1">
    <source>
        <dbReference type="EMBL" id="KAJ5404593.1"/>
    </source>
</evidence>
<gene>
    <name evidence="1" type="ORF">N7509_004464</name>
</gene>
<proteinExistence type="predicted"/>
<comment type="caution">
    <text evidence="1">The sequence shown here is derived from an EMBL/GenBank/DDBJ whole genome shotgun (WGS) entry which is preliminary data.</text>
</comment>
<dbReference type="Proteomes" id="UP001147747">
    <property type="component" value="Unassembled WGS sequence"/>
</dbReference>
<evidence type="ECO:0000313" key="2">
    <source>
        <dbReference type="Proteomes" id="UP001147747"/>
    </source>
</evidence>
<dbReference type="EMBL" id="JAPZBU010000005">
    <property type="protein sequence ID" value="KAJ5404593.1"/>
    <property type="molecule type" value="Genomic_DNA"/>
</dbReference>
<dbReference type="GeneID" id="81368081"/>
<protein>
    <submittedName>
        <fullName evidence="1">Uncharacterized protein</fullName>
    </submittedName>
</protein>
<name>A0A9X0BCG1_9EURO</name>
<accession>A0A9X0BCG1</accession>
<organism evidence="1 2">
    <name type="scientific">Penicillium cosmopolitanum</name>
    <dbReference type="NCBI Taxonomy" id="1131564"/>
    <lineage>
        <taxon>Eukaryota</taxon>
        <taxon>Fungi</taxon>
        <taxon>Dikarya</taxon>
        <taxon>Ascomycota</taxon>
        <taxon>Pezizomycotina</taxon>
        <taxon>Eurotiomycetes</taxon>
        <taxon>Eurotiomycetidae</taxon>
        <taxon>Eurotiales</taxon>
        <taxon>Aspergillaceae</taxon>
        <taxon>Penicillium</taxon>
    </lineage>
</organism>
<keyword evidence="2" id="KW-1185">Reference proteome</keyword>